<evidence type="ECO:0000256" key="1">
    <source>
        <dbReference type="SAM" id="Phobius"/>
    </source>
</evidence>
<dbReference type="RefSeq" id="WP_135444627.1">
    <property type="nucleotide sequence ID" value="NZ_SRLE01000009.1"/>
</dbReference>
<accession>A0A4Z0LZI2</accession>
<name>A0A4Z0LZI2_9GAMM</name>
<keyword evidence="1" id="KW-0472">Membrane</keyword>
<sequence length="429" mass="47304">MFNGGGSQGSTAPTEPTAIGNLAFARAALVALLALAISAAVLLSLYPRLLERSGAALDTTPGAAVDARPGTAATPWAINGADLIVRMGGAEPGAGDSLHVTRLEEGVDSRAILTRRVALDARDYPYLEFDIRGRNLASYYYFIWRTADDPDTVHHIALPFSGENSSVRLLAQDPTWRGSVIEVGLDIYGELRDVSPQIRRLTLLPAANASLWQSIWAEWRAQRTWTQRSAHQLPGTPTETVLSPVLGAAAWAGLALLLALLLARLVRASLIASALLCLLLPWIALDLLWQVKLSNQLEETRLLFSGKSRAEKHLADIDSELYSYAQHLHSEVLPPPGAKVHLLNEEGRRGYRRLKLQYYLLPHNIFNFGKHPIRESLREGDYLIVLDEVPGLRFDRGRGELRWGDQALPVVRVDRRAPGSVYRYRGETP</sequence>
<protein>
    <submittedName>
        <fullName evidence="2">Uncharacterized protein</fullName>
    </submittedName>
</protein>
<feature type="transmembrane region" description="Helical" evidence="1">
    <location>
        <begin position="241"/>
        <end position="262"/>
    </location>
</feature>
<evidence type="ECO:0000313" key="2">
    <source>
        <dbReference type="EMBL" id="TGD72475.1"/>
    </source>
</evidence>
<gene>
    <name evidence="2" type="ORF">E4634_13150</name>
</gene>
<dbReference type="EMBL" id="SRLE01000009">
    <property type="protein sequence ID" value="TGD72475.1"/>
    <property type="molecule type" value="Genomic_DNA"/>
</dbReference>
<feature type="transmembrane region" description="Helical" evidence="1">
    <location>
        <begin position="268"/>
        <end position="289"/>
    </location>
</feature>
<dbReference type="AlphaFoldDB" id="A0A4Z0LZI2"/>
<dbReference type="OrthoDB" id="5723632at2"/>
<dbReference type="Proteomes" id="UP000298050">
    <property type="component" value="Unassembled WGS sequence"/>
</dbReference>
<organism evidence="2 3">
    <name type="scientific">Mangrovimicrobium sediminis</name>
    <dbReference type="NCBI Taxonomy" id="2562682"/>
    <lineage>
        <taxon>Bacteria</taxon>
        <taxon>Pseudomonadati</taxon>
        <taxon>Pseudomonadota</taxon>
        <taxon>Gammaproteobacteria</taxon>
        <taxon>Cellvibrionales</taxon>
        <taxon>Halieaceae</taxon>
        <taxon>Mangrovimicrobium</taxon>
    </lineage>
</organism>
<reference evidence="2 3" key="1">
    <citation type="submission" date="2019-04" db="EMBL/GenBank/DDBJ databases">
        <title>Taxonomy of novel Haliea sp. from mangrove soil of West Coast of India.</title>
        <authorList>
            <person name="Verma A."/>
            <person name="Kumar P."/>
            <person name="Krishnamurthi S."/>
        </authorList>
    </citation>
    <scope>NUCLEOTIDE SEQUENCE [LARGE SCALE GENOMIC DNA]</scope>
    <source>
        <strain evidence="2 3">SAOS-164</strain>
    </source>
</reference>
<proteinExistence type="predicted"/>
<comment type="caution">
    <text evidence="2">The sequence shown here is derived from an EMBL/GenBank/DDBJ whole genome shotgun (WGS) entry which is preliminary data.</text>
</comment>
<keyword evidence="1" id="KW-0812">Transmembrane</keyword>
<feature type="transmembrane region" description="Helical" evidence="1">
    <location>
        <begin position="23"/>
        <end position="46"/>
    </location>
</feature>
<evidence type="ECO:0000313" key="3">
    <source>
        <dbReference type="Proteomes" id="UP000298050"/>
    </source>
</evidence>
<keyword evidence="1" id="KW-1133">Transmembrane helix</keyword>
<keyword evidence="3" id="KW-1185">Reference proteome</keyword>